<organism evidence="3 4">
    <name type="scientific">Nitzschia inconspicua</name>
    <dbReference type="NCBI Taxonomy" id="303405"/>
    <lineage>
        <taxon>Eukaryota</taxon>
        <taxon>Sar</taxon>
        <taxon>Stramenopiles</taxon>
        <taxon>Ochrophyta</taxon>
        <taxon>Bacillariophyta</taxon>
        <taxon>Bacillariophyceae</taxon>
        <taxon>Bacillariophycidae</taxon>
        <taxon>Bacillariales</taxon>
        <taxon>Bacillariaceae</taxon>
        <taxon>Nitzschia</taxon>
    </lineage>
</organism>
<feature type="region of interest" description="Disordered" evidence="1">
    <location>
        <begin position="1"/>
        <end position="47"/>
    </location>
</feature>
<dbReference type="AlphaFoldDB" id="A0A9K3M7T7"/>
<keyword evidence="2" id="KW-0472">Membrane</keyword>
<reference evidence="3" key="2">
    <citation type="submission" date="2021-04" db="EMBL/GenBank/DDBJ databases">
        <authorList>
            <person name="Podell S."/>
        </authorList>
    </citation>
    <scope>NUCLEOTIDE SEQUENCE</scope>
    <source>
        <strain evidence="3">Hildebrandi</strain>
    </source>
</reference>
<name>A0A9K3M7T7_9STRA</name>
<comment type="caution">
    <text evidence="3">The sequence shown here is derived from an EMBL/GenBank/DDBJ whole genome shotgun (WGS) entry which is preliminary data.</text>
</comment>
<accession>A0A9K3M7T7</accession>
<feature type="compositionally biased region" description="Basic and acidic residues" evidence="1">
    <location>
        <begin position="22"/>
        <end position="35"/>
    </location>
</feature>
<proteinExistence type="predicted"/>
<gene>
    <name evidence="3" type="ORF">IV203_014035</name>
</gene>
<dbReference type="OrthoDB" id="53287at2759"/>
<feature type="transmembrane region" description="Helical" evidence="2">
    <location>
        <begin position="247"/>
        <end position="267"/>
    </location>
</feature>
<feature type="transmembrane region" description="Helical" evidence="2">
    <location>
        <begin position="287"/>
        <end position="308"/>
    </location>
</feature>
<dbReference type="EMBL" id="JAGRRH010000001">
    <property type="protein sequence ID" value="KAG7374940.1"/>
    <property type="molecule type" value="Genomic_DNA"/>
</dbReference>
<protein>
    <submittedName>
        <fullName evidence="3">Uncharacterized protein</fullName>
    </submittedName>
</protein>
<evidence type="ECO:0000256" key="1">
    <source>
        <dbReference type="SAM" id="MobiDB-lite"/>
    </source>
</evidence>
<reference evidence="3" key="1">
    <citation type="journal article" date="2021" name="Sci. Rep.">
        <title>Diploid genomic architecture of Nitzschia inconspicua, an elite biomass production diatom.</title>
        <authorList>
            <person name="Oliver A."/>
            <person name="Podell S."/>
            <person name="Pinowska A."/>
            <person name="Traller J.C."/>
            <person name="Smith S.R."/>
            <person name="McClure R."/>
            <person name="Beliaev A."/>
            <person name="Bohutskyi P."/>
            <person name="Hill E.A."/>
            <person name="Rabines A."/>
            <person name="Zheng H."/>
            <person name="Allen L.Z."/>
            <person name="Kuo A."/>
            <person name="Grigoriev I.V."/>
            <person name="Allen A.E."/>
            <person name="Hazlebeck D."/>
            <person name="Allen E.E."/>
        </authorList>
    </citation>
    <scope>NUCLEOTIDE SEQUENCE</scope>
    <source>
        <strain evidence="3">Hildebrandi</strain>
    </source>
</reference>
<keyword evidence="4" id="KW-1185">Reference proteome</keyword>
<keyword evidence="2" id="KW-1133">Transmembrane helix</keyword>
<feature type="transmembrane region" description="Helical" evidence="2">
    <location>
        <begin position="137"/>
        <end position="157"/>
    </location>
</feature>
<feature type="transmembrane region" description="Helical" evidence="2">
    <location>
        <begin position="163"/>
        <end position="185"/>
    </location>
</feature>
<sequence length="357" mass="40229">MADYPQLHSMDSSPTVFGGGGRDNENVDDIHHDPLRAPTSSTHNDDFAGSNTILIEEEEDDVQDEPFLLPSSYARANEDFSNNNSSSNNNNNNNRGRRLLHYGYSVSRLLIVDVLLELTSADNTSLVSKLLRLSMTVGSYFLLYTTATGHLMWGIAYLNDHGWYLLAASGSITLLLISTLVLTSYEWMWRWQERVCLPIVRRISCCGNNDQSILEYSAIGGRRRMVVLHGEDDMEEDLSLRAWLRRFGKIATACVVWLFYCLANIKVDFWITDQYILARPQYHRYELQLVNGLEAAPILVGAALLLYWTYLPFYTWHGAAAAASSDGVILSIAQVDPEEGDTIRQREQSATSTQTLL</sequence>
<evidence type="ECO:0000313" key="4">
    <source>
        <dbReference type="Proteomes" id="UP000693970"/>
    </source>
</evidence>
<dbReference type="Proteomes" id="UP000693970">
    <property type="component" value="Unassembled WGS sequence"/>
</dbReference>
<keyword evidence="2" id="KW-0812">Transmembrane</keyword>
<evidence type="ECO:0000256" key="2">
    <source>
        <dbReference type="SAM" id="Phobius"/>
    </source>
</evidence>
<evidence type="ECO:0000313" key="3">
    <source>
        <dbReference type="EMBL" id="KAG7374940.1"/>
    </source>
</evidence>